<evidence type="ECO:0000256" key="1">
    <source>
        <dbReference type="SAM" id="Phobius"/>
    </source>
</evidence>
<keyword evidence="1" id="KW-0472">Membrane</keyword>
<dbReference type="PANTHER" id="PTHR42767">
    <property type="entry name" value="ENDO-BETA-1,6-GALACTANASE"/>
    <property type="match status" value="1"/>
</dbReference>
<dbReference type="SUPFAM" id="SSF51445">
    <property type="entry name" value="(Trans)glycosidases"/>
    <property type="match status" value="1"/>
</dbReference>
<dbReference type="STRING" id="1280514.AXFE_14280"/>
<name>A0A0D8HIA7_9ACTN</name>
<reference evidence="3 4" key="1">
    <citation type="submission" date="2015-01" db="EMBL/GenBank/DDBJ databases">
        <title>Draft genome of the acidophilic iron oxidizer Acidithrix ferrooxidans strain Py-F3.</title>
        <authorList>
            <person name="Poehlein A."/>
            <person name="Eisen S."/>
            <person name="Schloemann M."/>
            <person name="Johnson B.D."/>
            <person name="Daniel R."/>
            <person name="Muehling M."/>
        </authorList>
    </citation>
    <scope>NUCLEOTIDE SEQUENCE [LARGE SCALE GENOMIC DNA]</scope>
    <source>
        <strain evidence="3 4">Py-F3</strain>
    </source>
</reference>
<dbReference type="AlphaFoldDB" id="A0A0D8HIA7"/>
<keyword evidence="1" id="KW-1133">Transmembrane helix</keyword>
<feature type="domain" description="Endo-beta-1,6-galactanase-like" evidence="2">
    <location>
        <begin position="61"/>
        <end position="363"/>
    </location>
</feature>
<proteinExistence type="predicted"/>
<dbReference type="Gene3D" id="3.20.20.80">
    <property type="entry name" value="Glycosidases"/>
    <property type="match status" value="1"/>
</dbReference>
<dbReference type="EMBL" id="JXYS01000031">
    <property type="protein sequence ID" value="KJF17720.1"/>
    <property type="molecule type" value="Genomic_DNA"/>
</dbReference>
<dbReference type="Pfam" id="PF14587">
    <property type="entry name" value="Glyco_hydr_30_2"/>
    <property type="match status" value="1"/>
</dbReference>
<dbReference type="InterPro" id="IPR039514">
    <property type="entry name" value="6GAL-like"/>
</dbReference>
<dbReference type="Proteomes" id="UP000032360">
    <property type="component" value="Unassembled WGS sequence"/>
</dbReference>
<keyword evidence="4" id="KW-1185">Reference proteome</keyword>
<comment type="caution">
    <text evidence="3">The sequence shown here is derived from an EMBL/GenBank/DDBJ whole genome shotgun (WGS) entry which is preliminary data.</text>
</comment>
<protein>
    <recommendedName>
        <fullName evidence="2">Endo-beta-1,6-galactanase-like domain-containing protein</fullName>
    </recommendedName>
</protein>
<gene>
    <name evidence="3" type="ORF">AXFE_14280</name>
</gene>
<evidence type="ECO:0000259" key="2">
    <source>
        <dbReference type="Pfam" id="PF14587"/>
    </source>
</evidence>
<feature type="transmembrane region" description="Helical" evidence="1">
    <location>
        <begin position="22"/>
        <end position="40"/>
    </location>
</feature>
<dbReference type="PANTHER" id="PTHR42767:SF1">
    <property type="entry name" value="ENDO-BETA-1,6-GALACTANASE-LIKE DOMAIN-CONTAINING PROTEIN"/>
    <property type="match status" value="1"/>
</dbReference>
<accession>A0A0D8HIA7</accession>
<dbReference type="GO" id="GO:0004553">
    <property type="term" value="F:hydrolase activity, hydrolyzing O-glycosyl compounds"/>
    <property type="evidence" value="ECO:0007669"/>
    <property type="project" value="InterPro"/>
</dbReference>
<evidence type="ECO:0000313" key="4">
    <source>
        <dbReference type="Proteomes" id="UP000032360"/>
    </source>
</evidence>
<evidence type="ECO:0000313" key="3">
    <source>
        <dbReference type="EMBL" id="KJF17720.1"/>
    </source>
</evidence>
<keyword evidence="1" id="KW-0812">Transmembrane</keyword>
<organism evidence="3 4">
    <name type="scientific">Acidithrix ferrooxidans</name>
    <dbReference type="NCBI Taxonomy" id="1280514"/>
    <lineage>
        <taxon>Bacteria</taxon>
        <taxon>Bacillati</taxon>
        <taxon>Actinomycetota</taxon>
        <taxon>Acidimicrobiia</taxon>
        <taxon>Acidimicrobiales</taxon>
        <taxon>Acidimicrobiaceae</taxon>
        <taxon>Acidithrix</taxon>
    </lineage>
</organism>
<sequence length="521" mass="57058">MNAQGQENSKWLFADLKSVSKSLRVTLVVTTIIFLSLGLVRVSQLIRGAPVVPNAVVSPTKLQKIAGFGASGAWWSGPVYSMPKSSRLEVGKLLFSSKGLQMSQFRYNVGGGGVGVTTSWKAPPTFLNANGSYNFNNDPAGTYFLKMAKAYHVQDLVAFVNSAPPIFTSNHLSCRGFLSFRQVAPYARYLTHVVVGLKKHLGIDVSYLSPMNEPDFSMAPCKQEGMRVPVPVRALLVSTLGKDLAKSAPWCHIIADESSQIAFQLIPEVSHWVHHLNAIKYIAAFAHHSYDYPGPQVLSDMKSVFARLGLNSWMTEICCFNGKRFGYQYDPTMVSGMWLAKSIFNDLFYGGDSAFDWWTALSPNIGCQPNLSSGCASNVNILGRNDGLVYYDINYPNDHNYKFYLTKRYYVFGNFSKFMPIGSVLHGVVGLPNGIEAIASQKLGSWSVVLIDDRSVNSPTVKIKIALPTQFSSSKVVSSALTSARSSWAKISNASMAQNVLTFNSAPQSVSSVMVSPTPIR</sequence>
<dbReference type="InterPro" id="IPR017853">
    <property type="entry name" value="GH"/>
</dbReference>
<dbReference type="InterPro" id="IPR039743">
    <property type="entry name" value="6GAL/EXGAL"/>
</dbReference>